<evidence type="ECO:0000256" key="1">
    <source>
        <dbReference type="ARBA" id="ARBA00001974"/>
    </source>
</evidence>
<dbReference type="RefSeq" id="WP_208095043.1">
    <property type="nucleotide sequence ID" value="NZ_JAGDYM010000001.1"/>
</dbReference>
<keyword evidence="8" id="KW-0560">Oxidoreductase</keyword>
<dbReference type="SUPFAM" id="SSF55961">
    <property type="entry name" value="Bet v1-like"/>
    <property type="match status" value="1"/>
</dbReference>
<dbReference type="InterPro" id="IPR023753">
    <property type="entry name" value="FAD/NAD-binding_dom"/>
</dbReference>
<name>A0A939MGE6_9MICO</name>
<reference evidence="14" key="1">
    <citation type="submission" date="2021-03" db="EMBL/GenBank/DDBJ databases">
        <title>Leucobacter chromiisoli sp. nov., isolated from chromium-containing soil of chemical plant.</title>
        <authorList>
            <person name="Xu Z."/>
        </authorList>
    </citation>
    <scope>NUCLEOTIDE SEQUENCE</scope>
    <source>
        <strain evidence="14">S27</strain>
    </source>
</reference>
<feature type="compositionally biased region" description="Low complexity" evidence="12">
    <location>
        <begin position="457"/>
        <end position="473"/>
    </location>
</feature>
<dbReference type="CDD" id="cd08881">
    <property type="entry name" value="RHO_alpha_C_NDO-like"/>
    <property type="match status" value="1"/>
</dbReference>
<evidence type="ECO:0000256" key="4">
    <source>
        <dbReference type="ARBA" id="ARBA00022723"/>
    </source>
</evidence>
<evidence type="ECO:0000313" key="15">
    <source>
        <dbReference type="Proteomes" id="UP000664382"/>
    </source>
</evidence>
<dbReference type="InterPro" id="IPR015879">
    <property type="entry name" value="Ring_hydroxy_dOase_asu_C_dom"/>
</dbReference>
<comment type="caution">
    <text evidence="14">The sequence shown here is derived from an EMBL/GenBank/DDBJ whole genome shotgun (WGS) entry which is preliminary data.</text>
</comment>
<evidence type="ECO:0000256" key="5">
    <source>
        <dbReference type="ARBA" id="ARBA00022797"/>
    </source>
</evidence>
<dbReference type="PRINTS" id="PR00090">
    <property type="entry name" value="RNGDIOXGNASE"/>
</dbReference>
<dbReference type="SUPFAM" id="SSF51905">
    <property type="entry name" value="FAD/NAD(P)-binding domain"/>
    <property type="match status" value="1"/>
</dbReference>
<evidence type="ECO:0000256" key="7">
    <source>
        <dbReference type="ARBA" id="ARBA00022964"/>
    </source>
</evidence>
<keyword evidence="10" id="KW-0411">Iron-sulfur</keyword>
<feature type="region of interest" description="Disordered" evidence="12">
    <location>
        <begin position="451"/>
        <end position="473"/>
    </location>
</feature>
<dbReference type="PANTHER" id="PTHR43557">
    <property type="entry name" value="APOPTOSIS-INDUCING FACTOR 1"/>
    <property type="match status" value="1"/>
</dbReference>
<dbReference type="InterPro" id="IPR036188">
    <property type="entry name" value="FAD/NAD-bd_sf"/>
</dbReference>
<organism evidence="14 15">
    <name type="scientific">Leucobacter weissii</name>
    <dbReference type="NCBI Taxonomy" id="1983706"/>
    <lineage>
        <taxon>Bacteria</taxon>
        <taxon>Bacillati</taxon>
        <taxon>Actinomycetota</taxon>
        <taxon>Actinomycetes</taxon>
        <taxon>Micrococcales</taxon>
        <taxon>Microbacteriaceae</taxon>
        <taxon>Leucobacter</taxon>
    </lineage>
</organism>
<evidence type="ECO:0000256" key="8">
    <source>
        <dbReference type="ARBA" id="ARBA00023002"/>
    </source>
</evidence>
<dbReference type="GO" id="GO:0051537">
    <property type="term" value="F:2 iron, 2 sulfur cluster binding"/>
    <property type="evidence" value="ECO:0007669"/>
    <property type="project" value="UniProtKB-KW"/>
</dbReference>
<dbReference type="AlphaFoldDB" id="A0A939MGE6"/>
<dbReference type="InterPro" id="IPR028202">
    <property type="entry name" value="Reductase_C"/>
</dbReference>
<evidence type="ECO:0000256" key="11">
    <source>
        <dbReference type="ARBA" id="ARBA00023027"/>
    </source>
</evidence>
<evidence type="ECO:0000256" key="12">
    <source>
        <dbReference type="SAM" id="MobiDB-lite"/>
    </source>
</evidence>
<dbReference type="InterPro" id="IPR043266">
    <property type="entry name" value="RHO_NdoB-like_C"/>
</dbReference>
<sequence length="1163" mass="122890">MTITRLPSTEEGKRPSGHACGNICRPPEFSRNVDVSGLVDAQSGLIDRAIFTDRTLYEQELARVFATSWLFLGHVAQLEKPGDFFTTYMGEDPVIVTKDKDGRIRAYLNSCRHRGARVLRADYGKTRNFTCTYHGWSWDLGGELISVPNENGYANADFDRDDWGLIEVAQLDVVYDLIFATWNPEAPDLDEQLGNMKYYMEAFLGRDPAGTTIVGGITKWVLKGNWKLAAEQFGTDWYHVNMSHASALMVMSPTGKGPKESIANTPGRQYSDERGNGTGFPTHPKSRFDAQPVHEYYDYDELRERLGAARVEGPLTTGHATVFPNFSYLPVNGSIRVWHPKGVDEMEIWSWTVLDKSMPENVREAQRLYNLRTFGPSGIFEQDDGENWSEVQSISHGWRTNTIPLNYQMGLGSERHDGVYPGETSELYSDAAGRKFYSRWAELMNTPAWHEREQRPPGDAAATSAPAPVGAPVQTGASVQTNAAAPATANRPAPRNEASTNTAIEAVIKAAVEAGIKAAVGAGLGVAAEPAVAPAEEAVAPAKKAEARDDDPAALAAGIDAGTLAAAPLRSRPEEIEPGSGIPAPPASAPPAAPAPRDAPGPGAGIVVARRGDVADGEGIRIDASVLGTVDHVALFREGEAYYAVDDTCTHEVASLSEGWVEGGCVECPLHAAKFDLRDGSAQAMPATVGIRTHEVSVDGDDIAITPNPVRLVGQPPAAAHNAEDFGAEDPGAEDPEPTGHESTAAEPIVAPSAPRDPNALDSILIVGAGLAGYNAAVQLRADGFAGAVTIVDGETASYDRPPLSKSLFDADFSLEALAFADEAALAEQRIAARFGSPVVSLDAEGGSVRLADGTELSAGKVLLATGGRARPLDIPGATLPGVQALTSFNEAEALRRAVSPGARVAVIGGGLIGAELASALSRAGAEVTLVVRREPPLEHAIGELLATHLHAQHGEQGIRVVVGDTVEFAQADGALAVRLADGSAVAADRIVVSVGFAPNAELALAAGLEVADGVLVDRSHRTSAERVYAAGDVAQFRGEDGRPLPRAEHWEAAQLGGQDAARGMLGLEIPARGAGWFWSDRHGCHLEAVGRLSGPGEVVVREGGAHPAVLLVEDGVLQGAAAIDDTNLVRAARRLIDQRIPVSAADLADPAISLRSLLKAKR</sequence>
<keyword evidence="15" id="KW-1185">Reference proteome</keyword>
<dbReference type="InterPro" id="IPR017941">
    <property type="entry name" value="Rieske_2Fe-2S"/>
</dbReference>
<gene>
    <name evidence="14" type="ORF">J4H92_00380</name>
</gene>
<dbReference type="PROSITE" id="PS51296">
    <property type="entry name" value="RIESKE"/>
    <property type="match status" value="2"/>
</dbReference>
<comment type="cofactor">
    <cofactor evidence="1">
        <name>FAD</name>
        <dbReference type="ChEBI" id="CHEBI:57692"/>
    </cofactor>
</comment>
<dbReference type="Gene3D" id="3.50.50.60">
    <property type="entry name" value="FAD/NAD(P)-binding domain"/>
    <property type="match status" value="2"/>
</dbReference>
<keyword evidence="7" id="KW-0223">Dioxygenase</keyword>
<protein>
    <submittedName>
        <fullName evidence="14">FAD-dependent oxidoreductase</fullName>
    </submittedName>
</protein>
<dbReference type="GO" id="GO:0016705">
    <property type="term" value="F:oxidoreductase activity, acting on paired donors, with incorporation or reduction of molecular oxygen"/>
    <property type="evidence" value="ECO:0007669"/>
    <property type="project" value="UniProtKB-ARBA"/>
</dbReference>
<dbReference type="Gene3D" id="2.102.10.10">
    <property type="entry name" value="Rieske [2Fe-2S] iron-sulphur domain"/>
    <property type="match status" value="2"/>
</dbReference>
<evidence type="ECO:0000259" key="13">
    <source>
        <dbReference type="PROSITE" id="PS51296"/>
    </source>
</evidence>
<dbReference type="Proteomes" id="UP000664382">
    <property type="component" value="Unassembled WGS sequence"/>
</dbReference>
<evidence type="ECO:0000313" key="14">
    <source>
        <dbReference type="EMBL" id="MBO1900404.1"/>
    </source>
</evidence>
<keyword evidence="2" id="KW-0285">Flavoprotein</keyword>
<dbReference type="InterPro" id="IPR036922">
    <property type="entry name" value="Rieske_2Fe-2S_sf"/>
</dbReference>
<dbReference type="GO" id="GO:0005506">
    <property type="term" value="F:iron ion binding"/>
    <property type="evidence" value="ECO:0007669"/>
    <property type="project" value="InterPro"/>
</dbReference>
<feature type="region of interest" description="Disordered" evidence="12">
    <location>
        <begin position="255"/>
        <end position="285"/>
    </location>
</feature>
<dbReference type="InterPro" id="IPR050446">
    <property type="entry name" value="FAD-oxidoreductase/Apoptosis"/>
</dbReference>
<evidence type="ECO:0000256" key="3">
    <source>
        <dbReference type="ARBA" id="ARBA00022714"/>
    </source>
</evidence>
<feature type="domain" description="Rieske" evidence="13">
    <location>
        <begin position="606"/>
        <end position="705"/>
    </location>
</feature>
<dbReference type="Gene3D" id="3.90.380.10">
    <property type="entry name" value="Naphthalene 1,2-dioxygenase Alpha Subunit, Chain A, domain 1"/>
    <property type="match status" value="1"/>
</dbReference>
<evidence type="ECO:0000256" key="10">
    <source>
        <dbReference type="ARBA" id="ARBA00023014"/>
    </source>
</evidence>
<dbReference type="EMBL" id="JAGDYM010000001">
    <property type="protein sequence ID" value="MBO1900404.1"/>
    <property type="molecule type" value="Genomic_DNA"/>
</dbReference>
<proteinExistence type="predicted"/>
<keyword evidence="6" id="KW-0274">FAD</keyword>
<feature type="compositionally biased region" description="Acidic residues" evidence="12">
    <location>
        <begin position="726"/>
        <end position="737"/>
    </location>
</feature>
<dbReference type="CDD" id="cd03528">
    <property type="entry name" value="Rieske_RO_ferredoxin"/>
    <property type="match status" value="1"/>
</dbReference>
<keyword evidence="9" id="KW-0408">Iron</keyword>
<dbReference type="PANTHER" id="PTHR43557:SF2">
    <property type="entry name" value="RIESKE DOMAIN-CONTAINING PROTEIN-RELATED"/>
    <property type="match status" value="1"/>
</dbReference>
<feature type="compositionally biased region" description="Pro residues" evidence="12">
    <location>
        <begin position="583"/>
        <end position="599"/>
    </location>
</feature>
<dbReference type="GO" id="GO:0004497">
    <property type="term" value="F:monooxygenase activity"/>
    <property type="evidence" value="ECO:0007669"/>
    <property type="project" value="UniProtKB-ARBA"/>
</dbReference>
<dbReference type="Pfam" id="PF00848">
    <property type="entry name" value="Ring_hydroxyl_A"/>
    <property type="match status" value="1"/>
</dbReference>
<keyword evidence="4" id="KW-0479">Metal-binding</keyword>
<dbReference type="SUPFAM" id="SSF50022">
    <property type="entry name" value="ISP domain"/>
    <property type="match status" value="2"/>
</dbReference>
<dbReference type="InterPro" id="IPR016156">
    <property type="entry name" value="FAD/NAD-linked_Rdtase_dimer_sf"/>
</dbReference>
<keyword evidence="11" id="KW-0520">NAD</keyword>
<evidence type="ECO:0000256" key="2">
    <source>
        <dbReference type="ARBA" id="ARBA00022630"/>
    </source>
</evidence>
<keyword evidence="5" id="KW-0058">Aromatic hydrocarbons catabolism</keyword>
<feature type="region of interest" description="Disordered" evidence="12">
    <location>
        <begin position="573"/>
        <end position="606"/>
    </location>
</feature>
<accession>A0A939MGE6</accession>
<dbReference type="GO" id="GO:0051213">
    <property type="term" value="F:dioxygenase activity"/>
    <property type="evidence" value="ECO:0007669"/>
    <property type="project" value="UniProtKB-KW"/>
</dbReference>
<keyword evidence="3" id="KW-0001">2Fe-2S</keyword>
<dbReference type="Pfam" id="PF07992">
    <property type="entry name" value="Pyr_redox_2"/>
    <property type="match status" value="1"/>
</dbReference>
<dbReference type="GO" id="GO:0005737">
    <property type="term" value="C:cytoplasm"/>
    <property type="evidence" value="ECO:0007669"/>
    <property type="project" value="TreeGrafter"/>
</dbReference>
<dbReference type="Gene3D" id="3.30.390.30">
    <property type="match status" value="1"/>
</dbReference>
<dbReference type="Pfam" id="PF00355">
    <property type="entry name" value="Rieske"/>
    <property type="match status" value="2"/>
</dbReference>
<feature type="domain" description="Rieske" evidence="13">
    <location>
        <begin position="69"/>
        <end position="148"/>
    </location>
</feature>
<dbReference type="Pfam" id="PF14759">
    <property type="entry name" value="Reductase_C"/>
    <property type="match status" value="1"/>
</dbReference>
<dbReference type="GO" id="GO:0016651">
    <property type="term" value="F:oxidoreductase activity, acting on NAD(P)H"/>
    <property type="evidence" value="ECO:0007669"/>
    <property type="project" value="TreeGrafter"/>
</dbReference>
<evidence type="ECO:0000256" key="9">
    <source>
        <dbReference type="ARBA" id="ARBA00023004"/>
    </source>
</evidence>
<feature type="region of interest" description="Disordered" evidence="12">
    <location>
        <begin position="707"/>
        <end position="745"/>
    </location>
</feature>
<dbReference type="InterPro" id="IPR001663">
    <property type="entry name" value="Rng_hydr_dOase-A"/>
</dbReference>
<dbReference type="SUPFAM" id="SSF55424">
    <property type="entry name" value="FAD/NAD-linked reductases, dimerisation (C-terminal) domain"/>
    <property type="match status" value="1"/>
</dbReference>
<evidence type="ECO:0000256" key="6">
    <source>
        <dbReference type="ARBA" id="ARBA00022827"/>
    </source>
</evidence>